<dbReference type="Pfam" id="PF01370">
    <property type="entry name" value="Epimerase"/>
    <property type="match status" value="1"/>
</dbReference>
<dbReference type="SUPFAM" id="SSF51735">
    <property type="entry name" value="NAD(P)-binding Rossmann-fold domains"/>
    <property type="match status" value="1"/>
</dbReference>
<dbReference type="PANTHER" id="PTHR43000">
    <property type="entry name" value="DTDP-D-GLUCOSE 4,6-DEHYDRATASE-RELATED"/>
    <property type="match status" value="1"/>
</dbReference>
<dbReference type="RefSeq" id="WP_282357269.1">
    <property type="nucleotide sequence ID" value="NZ_JASBQV010000034.1"/>
</dbReference>
<sequence>MKKILVSGENGYIGKSFENTISKYKENYSVDFISVRGEEWEKINFSDYDVFLHLAGKAHVSRSKKLEAEYYNINTNLTIRLAKKAKKDGLKHFIFMSSIIVYGNMYEGINYNTIPIPDNFYGNSKLLAEKKILELADDNFLITILRPPMIYGYKSKGNFDKLKKLSVKNPIFPLINNKRSVLYVENLNKFIKWTIDYEKKGIFILADLNTVSTSEIYNSLRSIKGKRTFLIPLPKVAIKMLSFIAIFRKMFGNLYYENNDCEIQKISLDFDLENAIEKIIISESREDQI</sequence>
<dbReference type="InterPro" id="IPR001509">
    <property type="entry name" value="Epimerase_deHydtase"/>
</dbReference>
<evidence type="ECO:0000313" key="4">
    <source>
        <dbReference type="Proteomes" id="UP001243286"/>
    </source>
</evidence>
<dbReference type="EMBL" id="JASBQV010000034">
    <property type="protein sequence ID" value="MDI3236266.1"/>
    <property type="molecule type" value="Genomic_DNA"/>
</dbReference>
<keyword evidence="4" id="KW-1185">Reference proteome</keyword>
<dbReference type="InterPro" id="IPR036291">
    <property type="entry name" value="NAD(P)-bd_dom_sf"/>
</dbReference>
<reference evidence="3 4" key="1">
    <citation type="submission" date="2023-04" db="EMBL/GenBank/DDBJ databases">
        <title>Antarctic isolates genomes.</title>
        <authorList>
            <person name="Dimov S.G."/>
        </authorList>
    </citation>
    <scope>NUCLEOTIDE SEQUENCE [LARGE SCALE GENOMIC DNA]</scope>
    <source>
        <strain evidence="3 4">AL19</strain>
    </source>
</reference>
<name>A0ABT6R5Q3_9BACL</name>
<protein>
    <submittedName>
        <fullName evidence="3">NAD-dependent epimerase/dehydratase family protein</fullName>
    </submittedName>
</protein>
<dbReference type="Gene3D" id="3.40.50.720">
    <property type="entry name" value="NAD(P)-binding Rossmann-like Domain"/>
    <property type="match status" value="1"/>
</dbReference>
<dbReference type="Proteomes" id="UP001243286">
    <property type="component" value="Unassembled WGS sequence"/>
</dbReference>
<evidence type="ECO:0000259" key="2">
    <source>
        <dbReference type="Pfam" id="PF01370"/>
    </source>
</evidence>
<gene>
    <name evidence="3" type="ORF">QK289_14730</name>
</gene>
<feature type="domain" description="NAD-dependent epimerase/dehydratase" evidence="2">
    <location>
        <begin position="41"/>
        <end position="191"/>
    </location>
</feature>
<accession>A0ABT6R5Q3</accession>
<evidence type="ECO:0000313" key="3">
    <source>
        <dbReference type="EMBL" id="MDI3236266.1"/>
    </source>
</evidence>
<comment type="similarity">
    <text evidence="1">Belongs to the NAD(P)-dependent epimerase/dehydratase family.</text>
</comment>
<proteinExistence type="inferred from homology"/>
<organism evidence="3 4">
    <name type="scientific">Exiguobacterium antarcticum</name>
    <dbReference type="NCBI Taxonomy" id="132920"/>
    <lineage>
        <taxon>Bacteria</taxon>
        <taxon>Bacillati</taxon>
        <taxon>Bacillota</taxon>
        <taxon>Bacilli</taxon>
        <taxon>Bacillales</taxon>
        <taxon>Bacillales Family XII. Incertae Sedis</taxon>
        <taxon>Exiguobacterium</taxon>
    </lineage>
</organism>
<evidence type="ECO:0000256" key="1">
    <source>
        <dbReference type="ARBA" id="ARBA00007637"/>
    </source>
</evidence>
<comment type="caution">
    <text evidence="3">The sequence shown here is derived from an EMBL/GenBank/DDBJ whole genome shotgun (WGS) entry which is preliminary data.</text>
</comment>